<dbReference type="AlphaFoldDB" id="A0A1A3N6T6"/>
<keyword evidence="2" id="KW-0472">Membrane</keyword>
<keyword evidence="2" id="KW-1133">Transmembrane helix</keyword>
<evidence type="ECO:0000313" key="3">
    <source>
        <dbReference type="EMBL" id="OBK16082.1"/>
    </source>
</evidence>
<evidence type="ECO:0000256" key="1">
    <source>
        <dbReference type="SAM" id="MobiDB-lite"/>
    </source>
</evidence>
<proteinExistence type="predicted"/>
<dbReference type="EMBL" id="LZLQ01000072">
    <property type="protein sequence ID" value="OBK16082.1"/>
    <property type="molecule type" value="Genomic_DNA"/>
</dbReference>
<accession>A0A1A3N6T6</accession>
<reference evidence="3 4" key="1">
    <citation type="submission" date="2016-06" db="EMBL/GenBank/DDBJ databases">
        <authorList>
            <person name="Kjaerup R.B."/>
            <person name="Dalgaard T.S."/>
            <person name="Juul-Madsen H.R."/>
        </authorList>
    </citation>
    <scope>NUCLEOTIDE SEQUENCE [LARGE SCALE GENOMIC DNA]</scope>
    <source>
        <strain evidence="3 4">1245139.5</strain>
    </source>
</reference>
<dbReference type="RefSeq" id="WP_065158700.1">
    <property type="nucleotide sequence ID" value="NZ_LZLQ01000072.1"/>
</dbReference>
<evidence type="ECO:0000313" key="4">
    <source>
        <dbReference type="Proteomes" id="UP000093629"/>
    </source>
</evidence>
<feature type="transmembrane region" description="Helical" evidence="2">
    <location>
        <begin position="24"/>
        <end position="43"/>
    </location>
</feature>
<organism evidence="3 4">
    <name type="scientific">Mycobacterium asiaticum</name>
    <dbReference type="NCBI Taxonomy" id="1790"/>
    <lineage>
        <taxon>Bacteria</taxon>
        <taxon>Bacillati</taxon>
        <taxon>Actinomycetota</taxon>
        <taxon>Actinomycetes</taxon>
        <taxon>Mycobacteriales</taxon>
        <taxon>Mycobacteriaceae</taxon>
        <taxon>Mycobacterium</taxon>
    </lineage>
</organism>
<name>A0A1A3N6T6_MYCAS</name>
<gene>
    <name evidence="3" type="ORF">A5636_04395</name>
</gene>
<feature type="compositionally biased region" description="Basic and acidic residues" evidence="1">
    <location>
        <begin position="54"/>
        <end position="64"/>
    </location>
</feature>
<keyword evidence="4" id="KW-1185">Reference proteome</keyword>
<sequence>MNHLLLTVIAEGGTKNNGPDFGKASPIGLVVVVLLIVATFFLVRSMNKQLKKVPESFDPQHPEPDQAADDGTDAVNAVDPDRPGPGGNGAARPPGSAHEPG</sequence>
<dbReference type="OrthoDB" id="4775389at2"/>
<evidence type="ECO:0000256" key="2">
    <source>
        <dbReference type="SAM" id="Phobius"/>
    </source>
</evidence>
<protein>
    <submittedName>
        <fullName evidence="3">Uncharacterized protein</fullName>
    </submittedName>
</protein>
<feature type="region of interest" description="Disordered" evidence="1">
    <location>
        <begin position="54"/>
        <end position="101"/>
    </location>
</feature>
<dbReference type="Proteomes" id="UP000093629">
    <property type="component" value="Unassembled WGS sequence"/>
</dbReference>
<keyword evidence="2" id="KW-0812">Transmembrane</keyword>
<comment type="caution">
    <text evidence="3">The sequence shown here is derived from an EMBL/GenBank/DDBJ whole genome shotgun (WGS) entry which is preliminary data.</text>
</comment>